<dbReference type="InterPro" id="IPR001753">
    <property type="entry name" value="Enoyl-CoA_hydra/iso"/>
</dbReference>
<dbReference type="SUPFAM" id="SSF52096">
    <property type="entry name" value="ClpP/crotonase"/>
    <property type="match status" value="1"/>
</dbReference>
<dbReference type="GO" id="GO:0003824">
    <property type="term" value="F:catalytic activity"/>
    <property type="evidence" value="ECO:0007669"/>
    <property type="project" value="UniProtKB-ARBA"/>
</dbReference>
<name>A0A2G1QQI5_9HYPH</name>
<dbReference type="InterPro" id="IPR029045">
    <property type="entry name" value="ClpP/crotonase-like_dom_sf"/>
</dbReference>
<dbReference type="AlphaFoldDB" id="A0A2G1QQI5"/>
<dbReference type="Gene3D" id="3.90.226.10">
    <property type="entry name" value="2-enoyl-CoA Hydratase, Chain A, domain 1"/>
    <property type="match status" value="1"/>
</dbReference>
<evidence type="ECO:0000313" key="2">
    <source>
        <dbReference type="Proteomes" id="UP000221168"/>
    </source>
</evidence>
<comment type="caution">
    <text evidence="1">The sequence shown here is derived from an EMBL/GenBank/DDBJ whole genome shotgun (WGS) entry which is preliminary data.</text>
</comment>
<organism evidence="1 2">
    <name type="scientific">Zhengella mangrovi</name>
    <dbReference type="NCBI Taxonomy" id="1982044"/>
    <lineage>
        <taxon>Bacteria</taxon>
        <taxon>Pseudomonadati</taxon>
        <taxon>Pseudomonadota</taxon>
        <taxon>Alphaproteobacteria</taxon>
        <taxon>Hyphomicrobiales</taxon>
        <taxon>Notoacmeibacteraceae</taxon>
        <taxon>Zhengella</taxon>
    </lineage>
</organism>
<dbReference type="PANTHER" id="PTHR43459">
    <property type="entry name" value="ENOYL-COA HYDRATASE"/>
    <property type="match status" value="1"/>
</dbReference>
<gene>
    <name evidence="1" type="ORF">CSC94_08880</name>
</gene>
<dbReference type="PANTHER" id="PTHR43459:SF1">
    <property type="entry name" value="EG:BACN32G11.4 PROTEIN"/>
    <property type="match status" value="1"/>
</dbReference>
<evidence type="ECO:0000313" key="1">
    <source>
        <dbReference type="EMBL" id="PHP67783.1"/>
    </source>
</evidence>
<dbReference type="OrthoDB" id="9781757at2"/>
<dbReference type="EMBL" id="PDVP01000003">
    <property type="protein sequence ID" value="PHP67783.1"/>
    <property type="molecule type" value="Genomic_DNA"/>
</dbReference>
<accession>A0A2G1QQI5</accession>
<dbReference type="Proteomes" id="UP000221168">
    <property type="component" value="Unassembled WGS sequence"/>
</dbReference>
<dbReference type="Pfam" id="PF00378">
    <property type="entry name" value="ECH_1"/>
    <property type="match status" value="1"/>
</dbReference>
<proteinExistence type="predicted"/>
<dbReference type="CDD" id="cd06558">
    <property type="entry name" value="crotonase-like"/>
    <property type="match status" value="1"/>
</dbReference>
<keyword evidence="2" id="KW-1185">Reference proteome</keyword>
<protein>
    <submittedName>
        <fullName evidence="1">Enoyl-CoA hydratase</fullName>
    </submittedName>
</protein>
<sequence length="276" mass="28992">MPQSDRSARFTKRAGIIMTGPIDLAIADGVAHLRFDCPDRLNVLDIEMAEAFLAATRTLLANPSVRVLLLSGAGRSLMAGGDVRGFHGEADKPAFIQATIDPLHSALKALAASDIITIVAAHGRVAGAGVSLVSGADLSICAADASFTLAYCRIAGVPDCGGSWALPRAIGLKQALAMALLNEPLGADDALRMGLVNKVVPPDELDGEARTMASRIAAGSRQSQGRTKKLMRNAFETPLDQQLDAEKAAFMECAAHPDFAEGVSAFLERRTPVFET</sequence>
<reference evidence="1 2" key="1">
    <citation type="submission" date="2017-10" db="EMBL/GenBank/DDBJ databases">
        <title>Sedimentibacterium mangrovi gen. nov., sp. nov., a novel member of family Phyllobacteriacea isolated from mangrove sediment.</title>
        <authorList>
            <person name="Liao H."/>
            <person name="Tian Y."/>
        </authorList>
    </citation>
    <scope>NUCLEOTIDE SEQUENCE [LARGE SCALE GENOMIC DNA]</scope>
    <source>
        <strain evidence="1 2">X9-2-2</strain>
    </source>
</reference>